<dbReference type="SMART" id="SM00091">
    <property type="entry name" value="PAS"/>
    <property type="match status" value="2"/>
</dbReference>
<keyword evidence="5" id="KW-1185">Reference proteome</keyword>
<dbReference type="SUPFAM" id="SSF55785">
    <property type="entry name" value="PYP-like sensor domain (PAS domain)"/>
    <property type="match status" value="2"/>
</dbReference>
<gene>
    <name evidence="4" type="primary">yegE_3</name>
    <name evidence="4" type="ORF">A9E74_00598</name>
</gene>
<dbReference type="CDD" id="cd01949">
    <property type="entry name" value="GGDEF"/>
    <property type="match status" value="1"/>
</dbReference>
<dbReference type="Gene3D" id="3.30.70.270">
    <property type="match status" value="1"/>
</dbReference>
<dbReference type="InterPro" id="IPR035965">
    <property type="entry name" value="PAS-like_dom_sf"/>
</dbReference>
<dbReference type="InterPro" id="IPR000014">
    <property type="entry name" value="PAS"/>
</dbReference>
<protein>
    <submittedName>
        <fullName evidence="4">Putative diguanylate cyclase YegE</fullName>
        <ecNumber evidence="4">2.7.7.65</ecNumber>
    </submittedName>
</protein>
<dbReference type="CDD" id="cd00130">
    <property type="entry name" value="PAS"/>
    <property type="match status" value="2"/>
</dbReference>
<dbReference type="STRING" id="291169.A9E74_00598"/>
<dbReference type="AlphaFoldDB" id="A0A1E3GUL8"/>
<dbReference type="InterPro" id="IPR043128">
    <property type="entry name" value="Rev_trsase/Diguanyl_cyclase"/>
</dbReference>
<sequence length="462" mass="51731">MRTLRTRITDRGSIWQILPKNQGDKLDYENLKRLCDEFPLGIILCDEQGRCLYSNQAYTNILGYAPGELLDLDWHTCLYSEDAVPLNAKWKQAISSRSSLQDDVRLIRADGTMIWTRLHAAMLDIADYPFASLLMVEDISERKALEKILRQVENALFEEKERAQVTLDSIGDAVLTTDLAGNITYLNREAERLTGWDRLKAMGKPLLRVFNIIDGGSRDTAPNPAQKAMQENQTVELAIGCILITQDGTEVEIEDSAAPIHNRDQQVSGAVIVFHDVTKSAAMMEKTNRLAWYDHLTGLPNMALFTELLSQSIGMAYRHNKRVAILFLDMDDFKKINDSFGHLTGDDLLKSVADRVTKCIRVTDIVCRRSGDEFLILLGEIELPEDATLVARQILSAIAVPQRVNDNDITLAASIGISVYPDDGLDATTLMTCADRYMYLAKQSGPNQFYYSGPPHTGKVKP</sequence>
<dbReference type="InterPro" id="IPR001610">
    <property type="entry name" value="PAC"/>
</dbReference>
<dbReference type="GO" id="GO:0052621">
    <property type="term" value="F:diguanylate cyclase activity"/>
    <property type="evidence" value="ECO:0007669"/>
    <property type="project" value="UniProtKB-EC"/>
</dbReference>
<dbReference type="InterPro" id="IPR029787">
    <property type="entry name" value="Nucleotide_cyclase"/>
</dbReference>
<evidence type="ECO:0000259" key="2">
    <source>
        <dbReference type="PROSITE" id="PS50113"/>
    </source>
</evidence>
<feature type="domain" description="PAS" evidence="1">
    <location>
        <begin position="159"/>
        <end position="232"/>
    </location>
</feature>
<evidence type="ECO:0000259" key="3">
    <source>
        <dbReference type="PROSITE" id="PS50887"/>
    </source>
</evidence>
<dbReference type="EMBL" id="MCRI01000003">
    <property type="protein sequence ID" value="ODN67762.1"/>
    <property type="molecule type" value="Genomic_DNA"/>
</dbReference>
<dbReference type="Proteomes" id="UP000094379">
    <property type="component" value="Unassembled WGS sequence"/>
</dbReference>
<dbReference type="InterPro" id="IPR052155">
    <property type="entry name" value="Biofilm_reg_signaling"/>
</dbReference>
<comment type="caution">
    <text evidence="4">The sequence shown here is derived from an EMBL/GenBank/DDBJ whole genome shotgun (WGS) entry which is preliminary data.</text>
</comment>
<feature type="domain" description="PAC" evidence="2">
    <location>
        <begin position="233"/>
        <end position="289"/>
    </location>
</feature>
<feature type="domain" description="GGDEF" evidence="3">
    <location>
        <begin position="321"/>
        <end position="454"/>
    </location>
</feature>
<dbReference type="InterPro" id="IPR000160">
    <property type="entry name" value="GGDEF_dom"/>
</dbReference>
<dbReference type="Pfam" id="PF13426">
    <property type="entry name" value="PAS_9"/>
    <property type="match status" value="1"/>
</dbReference>
<dbReference type="EC" id="2.7.7.65" evidence="4"/>
<evidence type="ECO:0000313" key="4">
    <source>
        <dbReference type="EMBL" id="ODN67762.1"/>
    </source>
</evidence>
<reference evidence="4 5" key="1">
    <citation type="submission" date="2016-07" db="EMBL/GenBank/DDBJ databases">
        <title>Draft Genome Sequence of Methylophaga muralis Bur 1.</title>
        <authorList>
            <person name="Vasilenko O.V."/>
            <person name="Doronina N.V."/>
            <person name="Shmareva M.N."/>
            <person name="Tarlachkov S.V."/>
            <person name="Mustakhimov I."/>
            <person name="Trotsenko Y.A."/>
        </authorList>
    </citation>
    <scope>NUCLEOTIDE SEQUENCE [LARGE SCALE GENOMIC DNA]</scope>
    <source>
        <strain evidence="4 5">Bur 1</strain>
    </source>
</reference>
<dbReference type="Gene3D" id="3.30.450.20">
    <property type="entry name" value="PAS domain"/>
    <property type="match status" value="2"/>
</dbReference>
<dbReference type="SUPFAM" id="SSF55073">
    <property type="entry name" value="Nucleotide cyclase"/>
    <property type="match status" value="1"/>
</dbReference>
<name>A0A1E3GUL8_9GAMM</name>
<dbReference type="RefSeq" id="WP_069295141.1">
    <property type="nucleotide sequence ID" value="NZ_MCRI01000003.1"/>
</dbReference>
<proteinExistence type="predicted"/>
<dbReference type="Pfam" id="PF00989">
    <property type="entry name" value="PAS"/>
    <property type="match status" value="1"/>
</dbReference>
<dbReference type="PROSITE" id="PS50887">
    <property type="entry name" value="GGDEF"/>
    <property type="match status" value="1"/>
</dbReference>
<evidence type="ECO:0000259" key="1">
    <source>
        <dbReference type="PROSITE" id="PS50112"/>
    </source>
</evidence>
<dbReference type="InterPro" id="IPR013767">
    <property type="entry name" value="PAS_fold"/>
</dbReference>
<feature type="domain" description="PAS" evidence="1">
    <location>
        <begin position="27"/>
        <end position="97"/>
    </location>
</feature>
<dbReference type="PATRIC" id="fig|291169.3.peg.600"/>
<dbReference type="PANTHER" id="PTHR44757">
    <property type="entry name" value="DIGUANYLATE CYCLASE DGCP"/>
    <property type="match status" value="1"/>
</dbReference>
<dbReference type="PROSITE" id="PS50112">
    <property type="entry name" value="PAS"/>
    <property type="match status" value="2"/>
</dbReference>
<dbReference type="NCBIfam" id="TIGR00229">
    <property type="entry name" value="sensory_box"/>
    <property type="match status" value="2"/>
</dbReference>
<dbReference type="InterPro" id="IPR000700">
    <property type="entry name" value="PAS-assoc_C"/>
</dbReference>
<dbReference type="SMART" id="SM00267">
    <property type="entry name" value="GGDEF"/>
    <property type="match status" value="1"/>
</dbReference>
<dbReference type="Pfam" id="PF00990">
    <property type="entry name" value="GGDEF"/>
    <property type="match status" value="1"/>
</dbReference>
<feature type="domain" description="PAC" evidence="2">
    <location>
        <begin position="100"/>
        <end position="151"/>
    </location>
</feature>
<keyword evidence="4" id="KW-0548">Nucleotidyltransferase</keyword>
<dbReference type="PANTHER" id="PTHR44757:SF4">
    <property type="entry name" value="DIGUANYLATE CYCLASE DGCE-RELATED"/>
    <property type="match status" value="1"/>
</dbReference>
<dbReference type="NCBIfam" id="TIGR00254">
    <property type="entry name" value="GGDEF"/>
    <property type="match status" value="1"/>
</dbReference>
<accession>A0A1E3GUL8</accession>
<dbReference type="PROSITE" id="PS50113">
    <property type="entry name" value="PAC"/>
    <property type="match status" value="2"/>
</dbReference>
<keyword evidence="4" id="KW-0808">Transferase</keyword>
<dbReference type="GO" id="GO:0006355">
    <property type="term" value="P:regulation of DNA-templated transcription"/>
    <property type="evidence" value="ECO:0007669"/>
    <property type="project" value="InterPro"/>
</dbReference>
<organism evidence="4 5">
    <name type="scientific">Methylophaga muralis</name>
    <dbReference type="NCBI Taxonomy" id="291169"/>
    <lineage>
        <taxon>Bacteria</taxon>
        <taxon>Pseudomonadati</taxon>
        <taxon>Pseudomonadota</taxon>
        <taxon>Gammaproteobacteria</taxon>
        <taxon>Thiotrichales</taxon>
        <taxon>Piscirickettsiaceae</taxon>
        <taxon>Methylophaga</taxon>
    </lineage>
</organism>
<dbReference type="SMART" id="SM00086">
    <property type="entry name" value="PAC"/>
    <property type="match status" value="2"/>
</dbReference>
<evidence type="ECO:0000313" key="5">
    <source>
        <dbReference type="Proteomes" id="UP000094379"/>
    </source>
</evidence>